<keyword evidence="3" id="KW-1185">Reference proteome</keyword>
<evidence type="ECO:0000256" key="1">
    <source>
        <dbReference type="SAM" id="Phobius"/>
    </source>
</evidence>
<keyword evidence="1" id="KW-0812">Transmembrane</keyword>
<protein>
    <submittedName>
        <fullName evidence="2">Uncharacterized protein</fullName>
    </submittedName>
</protein>
<reference evidence="2 3" key="1">
    <citation type="submission" date="2020-04" db="EMBL/GenBank/DDBJ databases">
        <title>Ramlibacter sp. G-1-2-2 isolated from soil.</title>
        <authorList>
            <person name="Dahal R.H."/>
        </authorList>
    </citation>
    <scope>NUCLEOTIDE SEQUENCE [LARGE SCALE GENOMIC DNA]</scope>
    <source>
        <strain evidence="2 3">G-1-2-2</strain>
    </source>
</reference>
<keyword evidence="1" id="KW-0472">Membrane</keyword>
<dbReference type="Proteomes" id="UP000541185">
    <property type="component" value="Unassembled WGS sequence"/>
</dbReference>
<dbReference type="RefSeq" id="WP_169418735.1">
    <property type="nucleotide sequence ID" value="NZ_JABBFX010000001.1"/>
</dbReference>
<gene>
    <name evidence="2" type="ORF">HHL11_12715</name>
</gene>
<organism evidence="2 3">
    <name type="scientific">Ramlibacter agri</name>
    <dbReference type="NCBI Taxonomy" id="2728837"/>
    <lineage>
        <taxon>Bacteria</taxon>
        <taxon>Pseudomonadati</taxon>
        <taxon>Pseudomonadota</taxon>
        <taxon>Betaproteobacteria</taxon>
        <taxon>Burkholderiales</taxon>
        <taxon>Comamonadaceae</taxon>
        <taxon>Ramlibacter</taxon>
    </lineage>
</organism>
<evidence type="ECO:0000313" key="2">
    <source>
        <dbReference type="EMBL" id="NML44620.1"/>
    </source>
</evidence>
<feature type="transmembrane region" description="Helical" evidence="1">
    <location>
        <begin position="20"/>
        <end position="44"/>
    </location>
</feature>
<proteinExistence type="predicted"/>
<keyword evidence="1" id="KW-1133">Transmembrane helix</keyword>
<name>A0A848H5S0_9BURK</name>
<comment type="caution">
    <text evidence="2">The sequence shown here is derived from an EMBL/GenBank/DDBJ whole genome shotgun (WGS) entry which is preliminary data.</text>
</comment>
<sequence length="92" mass="10127">MRRQAEHRIRGAAALARPGWTWLAALLMNAPSVGGAVLVGWFAFTADEPALQALAGILFALALLWACLVTLESWRVLRRFVRRGFGGHEADR</sequence>
<dbReference type="AlphaFoldDB" id="A0A848H5S0"/>
<dbReference type="EMBL" id="JABBFX010000001">
    <property type="protein sequence ID" value="NML44620.1"/>
    <property type="molecule type" value="Genomic_DNA"/>
</dbReference>
<feature type="transmembrane region" description="Helical" evidence="1">
    <location>
        <begin position="50"/>
        <end position="71"/>
    </location>
</feature>
<accession>A0A848H5S0</accession>
<evidence type="ECO:0000313" key="3">
    <source>
        <dbReference type="Proteomes" id="UP000541185"/>
    </source>
</evidence>